<dbReference type="InterPro" id="IPR033985">
    <property type="entry name" value="SusD-like_N"/>
</dbReference>
<proteinExistence type="inferred from homology"/>
<comment type="similarity">
    <text evidence="2">Belongs to the SusD family.</text>
</comment>
<dbReference type="Proteomes" id="UP000183253">
    <property type="component" value="Unassembled WGS sequence"/>
</dbReference>
<evidence type="ECO:0000256" key="4">
    <source>
        <dbReference type="ARBA" id="ARBA00023136"/>
    </source>
</evidence>
<name>A0A1H3XSG7_9BACT</name>
<evidence type="ECO:0000313" key="9">
    <source>
        <dbReference type="Proteomes" id="UP000183253"/>
    </source>
</evidence>
<evidence type="ECO:0000259" key="6">
    <source>
        <dbReference type="Pfam" id="PF07980"/>
    </source>
</evidence>
<evidence type="ECO:0000313" key="8">
    <source>
        <dbReference type="EMBL" id="SEA02316.1"/>
    </source>
</evidence>
<dbReference type="SUPFAM" id="SSF48452">
    <property type="entry name" value="TPR-like"/>
    <property type="match status" value="1"/>
</dbReference>
<evidence type="ECO:0000256" key="2">
    <source>
        <dbReference type="ARBA" id="ARBA00006275"/>
    </source>
</evidence>
<sequence>MKKLIYILTAAALVQAACTNLDERVYDQLTADDYFDNFTEEDIPAALGSVYSDLRTLYAGDNVHTEGCWLYTNEETGDGWVTPSRGGSWYDGGIYQRLNNHTWNIDDAHILGNWRKAYAAINTCNRLMYEFGNADIKAESKEKLMAELHVARAFWYYVLCDMYGNVPLVTKYDVPKGWLPETAPRKEIFEFVVKEIRDNRSLLTEKGYGRWDYYAATMLLAKVYLNAEVWVGESYWQEVVDLCDEIIDSKKYSLDSDYKQIFVTENQNSPEIILAGCNDEIYDSALPFRIHLWTHHWNYRYHHDTETFFWGGCCATPDLANSYDPADTRFEDSWAEGPLYDNTGELTGVPGSPILCDPKDPKDQGLPLVYTRNIPIYNPGKPESMTGEGAGVRMNKYEIKKKAKNLLSNDFVIFRYADVLFMKAEALWRQNGKTADGTIVGLINDVRRRAFADFTSSKMLQVSQLDDERFLQEYAWEFCQEGHRRQQLIRFGVFTTKKWFQHEGTSEDAHLNVFPIPRDELLANEKLQQNEGYPRL</sequence>
<evidence type="ECO:0000256" key="1">
    <source>
        <dbReference type="ARBA" id="ARBA00004442"/>
    </source>
</evidence>
<dbReference type="Pfam" id="PF07980">
    <property type="entry name" value="SusD_RagB"/>
    <property type="match status" value="1"/>
</dbReference>
<evidence type="ECO:0000256" key="5">
    <source>
        <dbReference type="ARBA" id="ARBA00023237"/>
    </source>
</evidence>
<evidence type="ECO:0000259" key="7">
    <source>
        <dbReference type="Pfam" id="PF14322"/>
    </source>
</evidence>
<reference evidence="8 9" key="1">
    <citation type="submission" date="2016-10" db="EMBL/GenBank/DDBJ databases">
        <authorList>
            <person name="de Groot N.N."/>
        </authorList>
    </citation>
    <scope>NUCLEOTIDE SEQUENCE [LARGE SCALE GENOMIC DNA]</scope>
    <source>
        <strain evidence="8 9">DSM 25383</strain>
    </source>
</reference>
<dbReference type="InterPro" id="IPR012944">
    <property type="entry name" value="SusD_RagB_dom"/>
</dbReference>
<dbReference type="RefSeq" id="WP_010259592.1">
    <property type="nucleotide sequence ID" value="NZ_CAEG01000002.1"/>
</dbReference>
<accession>A0A1H3XSG7</accession>
<dbReference type="OrthoDB" id="5694214at2"/>
<protein>
    <submittedName>
        <fullName evidence="8">Starch-binding associating with outer membrane</fullName>
    </submittedName>
</protein>
<organism evidence="8 9">
    <name type="scientific">Alistipes timonensis JC136</name>
    <dbReference type="NCBI Taxonomy" id="1033731"/>
    <lineage>
        <taxon>Bacteria</taxon>
        <taxon>Pseudomonadati</taxon>
        <taxon>Bacteroidota</taxon>
        <taxon>Bacteroidia</taxon>
        <taxon>Bacteroidales</taxon>
        <taxon>Rikenellaceae</taxon>
        <taxon>Alistipes</taxon>
    </lineage>
</organism>
<keyword evidence="4" id="KW-0472">Membrane</keyword>
<comment type="subcellular location">
    <subcellularLocation>
        <location evidence="1">Cell outer membrane</location>
    </subcellularLocation>
</comment>
<dbReference type="Gene3D" id="1.25.40.390">
    <property type="match status" value="1"/>
</dbReference>
<dbReference type="GO" id="GO:0009279">
    <property type="term" value="C:cell outer membrane"/>
    <property type="evidence" value="ECO:0007669"/>
    <property type="project" value="UniProtKB-SubCell"/>
</dbReference>
<keyword evidence="3" id="KW-0732">Signal</keyword>
<dbReference type="InterPro" id="IPR011990">
    <property type="entry name" value="TPR-like_helical_dom_sf"/>
</dbReference>
<dbReference type="STRING" id="1033731.SAMN05444145_101315"/>
<keyword evidence="9" id="KW-1185">Reference proteome</keyword>
<dbReference type="EMBL" id="FNRI01000001">
    <property type="protein sequence ID" value="SEA02316.1"/>
    <property type="molecule type" value="Genomic_DNA"/>
</dbReference>
<dbReference type="AlphaFoldDB" id="A0A1H3XSG7"/>
<gene>
    <name evidence="8" type="ORF">SAMN05444145_101315</name>
</gene>
<dbReference type="Pfam" id="PF14322">
    <property type="entry name" value="SusD-like_3"/>
    <property type="match status" value="1"/>
</dbReference>
<feature type="domain" description="SusD-like N-terminal" evidence="7">
    <location>
        <begin position="96"/>
        <end position="225"/>
    </location>
</feature>
<evidence type="ECO:0000256" key="3">
    <source>
        <dbReference type="ARBA" id="ARBA00022729"/>
    </source>
</evidence>
<feature type="domain" description="RagB/SusD" evidence="6">
    <location>
        <begin position="383"/>
        <end position="533"/>
    </location>
</feature>
<keyword evidence="5" id="KW-0998">Cell outer membrane</keyword>